<reference evidence="3" key="1">
    <citation type="submission" date="2022-11" db="UniProtKB">
        <authorList>
            <consortium name="WormBaseParasite"/>
        </authorList>
    </citation>
    <scope>IDENTIFICATION</scope>
</reference>
<keyword evidence="1" id="KW-0732">Signal</keyword>
<sequence length="139" mass="15243">MVSICSSLFFTVLSVLLYIQYCHAQADQFTSGTILQPYGGGLGYSRFNAFGFFGRKKRQADQFTSGTILQPLGGALGYGGFNGYSGFGFFGRKKRQADQFTSGTIYSLWVGLWATEVSMATMDLVTLAKDVKLDYCVVN</sequence>
<organism evidence="2 3">
    <name type="scientific">Ditylenchus dipsaci</name>
    <dbReference type="NCBI Taxonomy" id="166011"/>
    <lineage>
        <taxon>Eukaryota</taxon>
        <taxon>Metazoa</taxon>
        <taxon>Ecdysozoa</taxon>
        <taxon>Nematoda</taxon>
        <taxon>Chromadorea</taxon>
        <taxon>Rhabditida</taxon>
        <taxon>Tylenchina</taxon>
        <taxon>Tylenchomorpha</taxon>
        <taxon>Sphaerularioidea</taxon>
        <taxon>Anguinidae</taxon>
        <taxon>Anguininae</taxon>
        <taxon>Ditylenchus</taxon>
    </lineage>
</organism>
<evidence type="ECO:0000256" key="1">
    <source>
        <dbReference type="SAM" id="SignalP"/>
    </source>
</evidence>
<name>A0A915E630_9BILA</name>
<feature type="chain" id="PRO_5036745020" evidence="1">
    <location>
        <begin position="25"/>
        <end position="139"/>
    </location>
</feature>
<evidence type="ECO:0000313" key="3">
    <source>
        <dbReference type="WBParaSite" id="jg3222"/>
    </source>
</evidence>
<accession>A0A915E630</accession>
<protein>
    <submittedName>
        <fullName evidence="3">Uncharacterized protein</fullName>
    </submittedName>
</protein>
<feature type="signal peptide" evidence="1">
    <location>
        <begin position="1"/>
        <end position="24"/>
    </location>
</feature>
<keyword evidence="2" id="KW-1185">Reference proteome</keyword>
<proteinExistence type="predicted"/>
<dbReference type="Proteomes" id="UP000887574">
    <property type="component" value="Unplaced"/>
</dbReference>
<dbReference type="AlphaFoldDB" id="A0A915E630"/>
<dbReference type="WBParaSite" id="jg3222">
    <property type="protein sequence ID" value="jg3222"/>
    <property type="gene ID" value="jg3222"/>
</dbReference>
<evidence type="ECO:0000313" key="2">
    <source>
        <dbReference type="Proteomes" id="UP000887574"/>
    </source>
</evidence>